<dbReference type="InterPro" id="IPR046373">
    <property type="entry name" value="Acyl-CoA_Oxase/DH_mid-dom_sf"/>
</dbReference>
<dbReference type="InterPro" id="IPR013786">
    <property type="entry name" value="AcylCoA_DH/ox_N"/>
</dbReference>
<evidence type="ECO:0000256" key="3">
    <source>
        <dbReference type="ARBA" id="ARBA00022630"/>
    </source>
</evidence>
<dbReference type="InterPro" id="IPR036250">
    <property type="entry name" value="AcylCo_DH-like_C"/>
</dbReference>
<evidence type="ECO:0000259" key="7">
    <source>
        <dbReference type="Pfam" id="PF00441"/>
    </source>
</evidence>
<organism evidence="10 11">
    <name type="scientific">Thermomonospora echinospora</name>
    <dbReference type="NCBI Taxonomy" id="1992"/>
    <lineage>
        <taxon>Bacteria</taxon>
        <taxon>Bacillati</taxon>
        <taxon>Actinomycetota</taxon>
        <taxon>Actinomycetes</taxon>
        <taxon>Streptosporangiales</taxon>
        <taxon>Thermomonosporaceae</taxon>
        <taxon>Thermomonospora</taxon>
    </lineage>
</organism>
<name>A0A1H6DIA8_9ACTN</name>
<dbReference type="Pfam" id="PF00441">
    <property type="entry name" value="Acyl-CoA_dh_1"/>
    <property type="match status" value="1"/>
</dbReference>
<keyword evidence="4 6" id="KW-0274">FAD</keyword>
<dbReference type="InterPro" id="IPR006089">
    <property type="entry name" value="Acyl-CoA_DH_CS"/>
</dbReference>
<gene>
    <name evidence="10" type="ORF">SAMN04489712_117107</name>
</gene>
<comment type="cofactor">
    <cofactor evidence="1 6">
        <name>FAD</name>
        <dbReference type="ChEBI" id="CHEBI:57692"/>
    </cofactor>
</comment>
<dbReference type="FunFam" id="1.10.540.10:FF:000002">
    <property type="entry name" value="Acyl-CoA dehydrogenase FadE19"/>
    <property type="match status" value="1"/>
</dbReference>
<dbReference type="Proteomes" id="UP000236723">
    <property type="component" value="Unassembled WGS sequence"/>
</dbReference>
<keyword evidence="3 6" id="KW-0285">Flavoprotein</keyword>
<comment type="similarity">
    <text evidence="2 6">Belongs to the acyl-CoA dehydrogenase family.</text>
</comment>
<dbReference type="InterPro" id="IPR009075">
    <property type="entry name" value="AcylCo_DH/oxidase_C"/>
</dbReference>
<dbReference type="PROSITE" id="PS00072">
    <property type="entry name" value="ACYL_COA_DH_1"/>
    <property type="match status" value="1"/>
</dbReference>
<dbReference type="PIRSF" id="PIRSF016578">
    <property type="entry name" value="HsaA"/>
    <property type="match status" value="1"/>
</dbReference>
<evidence type="ECO:0000313" key="10">
    <source>
        <dbReference type="EMBL" id="SEG84990.1"/>
    </source>
</evidence>
<dbReference type="Pfam" id="PF02770">
    <property type="entry name" value="Acyl-CoA_dh_M"/>
    <property type="match status" value="1"/>
</dbReference>
<evidence type="ECO:0000313" key="11">
    <source>
        <dbReference type="Proteomes" id="UP000236723"/>
    </source>
</evidence>
<dbReference type="FunFam" id="1.20.140.10:FF:000004">
    <property type="entry name" value="Acyl-CoA dehydrogenase FadE25"/>
    <property type="match status" value="1"/>
</dbReference>
<dbReference type="SUPFAM" id="SSF56645">
    <property type="entry name" value="Acyl-CoA dehydrogenase NM domain-like"/>
    <property type="match status" value="1"/>
</dbReference>
<dbReference type="EMBL" id="FNVO01000017">
    <property type="protein sequence ID" value="SEG84990.1"/>
    <property type="molecule type" value="Genomic_DNA"/>
</dbReference>
<evidence type="ECO:0000256" key="6">
    <source>
        <dbReference type="RuleBase" id="RU362125"/>
    </source>
</evidence>
<evidence type="ECO:0000256" key="5">
    <source>
        <dbReference type="ARBA" id="ARBA00023002"/>
    </source>
</evidence>
<evidence type="ECO:0000259" key="9">
    <source>
        <dbReference type="Pfam" id="PF02771"/>
    </source>
</evidence>
<dbReference type="AlphaFoldDB" id="A0A1H6DIA8"/>
<dbReference type="Gene3D" id="1.20.140.10">
    <property type="entry name" value="Butyryl-CoA Dehydrogenase, subunit A, domain 3"/>
    <property type="match status" value="1"/>
</dbReference>
<dbReference type="InterPro" id="IPR037069">
    <property type="entry name" value="AcylCoA_DH/ox_N_sf"/>
</dbReference>
<evidence type="ECO:0000256" key="4">
    <source>
        <dbReference type="ARBA" id="ARBA00022827"/>
    </source>
</evidence>
<accession>A0A1H6DIA8</accession>
<feature type="domain" description="Acyl-CoA oxidase/dehydrogenase middle" evidence="8">
    <location>
        <begin position="128"/>
        <end position="222"/>
    </location>
</feature>
<dbReference type="FunFam" id="2.40.110.10:FF:000002">
    <property type="entry name" value="Acyl-CoA dehydrogenase fadE12"/>
    <property type="match status" value="1"/>
</dbReference>
<evidence type="ECO:0000256" key="2">
    <source>
        <dbReference type="ARBA" id="ARBA00009347"/>
    </source>
</evidence>
<dbReference type="Gene3D" id="2.40.110.10">
    <property type="entry name" value="Butyryl-CoA Dehydrogenase, subunit A, domain 2"/>
    <property type="match status" value="1"/>
</dbReference>
<feature type="domain" description="Acyl-CoA dehydrogenase/oxidase C-terminal" evidence="7">
    <location>
        <begin position="235"/>
        <end position="384"/>
    </location>
</feature>
<dbReference type="InterPro" id="IPR009100">
    <property type="entry name" value="AcylCoA_DH/oxidase_NM_dom_sf"/>
</dbReference>
<dbReference type="GO" id="GO:0003995">
    <property type="term" value="F:acyl-CoA dehydrogenase activity"/>
    <property type="evidence" value="ECO:0007669"/>
    <property type="project" value="InterPro"/>
</dbReference>
<dbReference type="Pfam" id="PF02771">
    <property type="entry name" value="Acyl-CoA_dh_N"/>
    <property type="match status" value="1"/>
</dbReference>
<dbReference type="Gene3D" id="1.10.540.10">
    <property type="entry name" value="Acyl-CoA dehydrogenase/oxidase, N-terminal domain"/>
    <property type="match status" value="1"/>
</dbReference>
<dbReference type="PANTHER" id="PTHR43884">
    <property type="entry name" value="ACYL-COA DEHYDROGENASE"/>
    <property type="match status" value="1"/>
</dbReference>
<protein>
    <submittedName>
        <fullName evidence="10">Acyl-CoA dehydrogenase</fullName>
    </submittedName>
</protein>
<keyword evidence="11" id="KW-1185">Reference proteome</keyword>
<evidence type="ECO:0000259" key="8">
    <source>
        <dbReference type="Pfam" id="PF02770"/>
    </source>
</evidence>
<dbReference type="SUPFAM" id="SSF47203">
    <property type="entry name" value="Acyl-CoA dehydrogenase C-terminal domain-like"/>
    <property type="match status" value="1"/>
</dbReference>
<evidence type="ECO:0000256" key="1">
    <source>
        <dbReference type="ARBA" id="ARBA00001974"/>
    </source>
</evidence>
<dbReference type="GO" id="GO:0050660">
    <property type="term" value="F:flavin adenine dinucleotide binding"/>
    <property type="evidence" value="ECO:0007669"/>
    <property type="project" value="InterPro"/>
</dbReference>
<dbReference type="PANTHER" id="PTHR43884:SF12">
    <property type="entry name" value="ISOVALERYL-COA DEHYDROGENASE, MITOCHONDRIAL-RELATED"/>
    <property type="match status" value="1"/>
</dbReference>
<proteinExistence type="inferred from homology"/>
<keyword evidence="5 6" id="KW-0560">Oxidoreductase</keyword>
<sequence length="393" mass="42616">MDGKVTVDFALNDEQRLFRQTLRDFADKEIMPVASEWERTGRYPAEIVERLRELGLFGLNVPEEYGGLAADRVSYALAFEEIARAWLGAAGLFGPHSVACWLVARNGTAEQKERYLPRMATGEMRSGICLTEPGAGTDLQGIATTAVRDGDHYVVTGAKTWITNARVAGVLPVLVKTGGERSPRALSVLLVETASPGFKVTRDLPKLGYKGPESSELVLDQVRVPVENLLGGEEGRGMQQILGGLEIGRINIAARAVGVAQAAYDAALGYSREREAFGRPISDFQAIQLKLADMATEIQAARLLTYWAASRSQATGGRVDMEAGMAKMYASEVAIKCALESMRIHGGYGYSAEFVVERLYRDAPLMAIGEGTNDVQRLVIARSLVSGKGRLGW</sequence>
<feature type="domain" description="Acyl-CoA dehydrogenase/oxidase N-terminal" evidence="9">
    <location>
        <begin position="12"/>
        <end position="123"/>
    </location>
</feature>
<dbReference type="InterPro" id="IPR006091">
    <property type="entry name" value="Acyl-CoA_Oxase/DH_mid-dom"/>
</dbReference>
<reference evidence="11" key="1">
    <citation type="submission" date="2016-10" db="EMBL/GenBank/DDBJ databases">
        <authorList>
            <person name="Varghese N."/>
            <person name="Submissions S."/>
        </authorList>
    </citation>
    <scope>NUCLEOTIDE SEQUENCE [LARGE SCALE GENOMIC DNA]</scope>
    <source>
        <strain evidence="11">DSM 43163</strain>
    </source>
</reference>